<feature type="compositionally biased region" description="Gly residues" evidence="6">
    <location>
        <begin position="61"/>
        <end position="75"/>
    </location>
</feature>
<sequence length="840" mass="92860">MEQIETQVSDLRYLTQTPGEHHRAAASPASVVSVDNSALYRGHSSHSMQPSTPAGASAPYGSGGGSASVPGGVGGSRNSISLDGPTPGNGAKRKADEEEPGTGAGAAGPTKQQRSKRNRYISIACNECKRRKIKCNGETPCQRCGNLNLACLYAPNCCSNNFKESEEFKNMTAKVSKLQEQVDNLFQSLNALRSETLPRMLPPQDRVLPLVSPSAPPTVSPSPVLSHGSAYRPEMTQPKTTFRGGHLGGASFATDMPTIQSLGAYKGVPYGTGDSEADDQSPRPLAIQSGASGGPTTSAPQDPLWDMSNDEMLRLCRLHEEEIGILFPVITIQTVTSHAQSLASFMESSRRDGMLPSLNDERTLLLKVVICCALTFEEHGHSDKATRIYESMEAELNAKLMAEANNVRNLPLLILLAGYRFLSNDEILAWRVMGQVARLCLELGLHHRSSMMAIENDEDRQTGLTCFWFAYVYERIWSFGTGLPYVARDEDIDPQLPLPEDHPYLMTLIAYSRLGARVFKLTSQYGQPAAQEISTYEVNNLDREIVQWYEKAPEEVKIKDWSQEKRMVTTPSYNLRRLRIWTYLRFNQLRLWLYRPFLCNSNTIRNNFHYAQTAVHLATDTIRYLNHIDTTTNLYRKMQVFYQQFLTSAVAVVFLAAAHCPQQFSAVSRDHFYMVLDLVKDLSAKSWVSKRLWRTFSALKEVAPKVTGSMMTPSAAHDDHLTDGSSTGLSMGSGTARPQSALHPISMINNNNTNNSPYPRPTLRSAPVAPRPGGPYAQHAEPPVAQSANGVQLMMEMRRVFDVYIGGGSGGPGKVDLLPSANSFGRFVEENVFHHFKELV</sequence>
<dbReference type="GO" id="GO:0000435">
    <property type="term" value="P:positive regulation of transcription from RNA polymerase II promoter by galactose"/>
    <property type="evidence" value="ECO:0007669"/>
    <property type="project" value="TreeGrafter"/>
</dbReference>
<feature type="compositionally biased region" description="Low complexity" evidence="6">
    <location>
        <begin position="50"/>
        <end position="60"/>
    </location>
</feature>
<dbReference type="SUPFAM" id="SSF57701">
    <property type="entry name" value="Zn2/Cys6 DNA-binding domain"/>
    <property type="match status" value="1"/>
</dbReference>
<dbReference type="HOGENOM" id="CLU_008828_0_0_1"/>
<protein>
    <submittedName>
        <fullName evidence="8">Fungal specific transcription factor domain-containing protein</fullName>
    </submittedName>
</protein>
<evidence type="ECO:0000256" key="3">
    <source>
        <dbReference type="ARBA" id="ARBA00023163"/>
    </source>
</evidence>
<evidence type="ECO:0000313" key="8">
    <source>
        <dbReference type="EMBL" id="KEZ38859.1"/>
    </source>
</evidence>
<dbReference type="InterPro" id="IPR001138">
    <property type="entry name" value="Zn2Cys6_DnaBD"/>
</dbReference>
<dbReference type="PROSITE" id="PS00463">
    <property type="entry name" value="ZN2_CY6_FUNGAL_1"/>
    <property type="match status" value="1"/>
</dbReference>
<proteinExistence type="predicted"/>
<keyword evidence="9" id="KW-1185">Reference proteome</keyword>
<evidence type="ECO:0000256" key="2">
    <source>
        <dbReference type="ARBA" id="ARBA00023015"/>
    </source>
</evidence>
<dbReference type="RefSeq" id="XP_016638658.1">
    <property type="nucleotide sequence ID" value="XM_016784444.1"/>
</dbReference>
<reference evidence="8 9" key="1">
    <citation type="journal article" date="2014" name="Genome Announc.">
        <title>Draft genome sequence of the pathogenic fungus Scedosporium apiospermum.</title>
        <authorList>
            <person name="Vandeputte P."/>
            <person name="Ghamrawi S."/>
            <person name="Rechenmann M."/>
            <person name="Iltis A."/>
            <person name="Giraud S."/>
            <person name="Fleury M."/>
            <person name="Thornton C."/>
            <person name="Delhaes L."/>
            <person name="Meyer W."/>
            <person name="Papon N."/>
            <person name="Bouchara J.P."/>
        </authorList>
    </citation>
    <scope>NUCLEOTIDE SEQUENCE [LARGE SCALE GENOMIC DNA]</scope>
    <source>
        <strain evidence="8 9">IHEM 14462</strain>
    </source>
</reference>
<dbReference type="CDD" id="cd12148">
    <property type="entry name" value="fungal_TF_MHR"/>
    <property type="match status" value="1"/>
</dbReference>
<evidence type="ECO:0000256" key="5">
    <source>
        <dbReference type="SAM" id="Coils"/>
    </source>
</evidence>
<dbReference type="Gene3D" id="4.10.240.10">
    <property type="entry name" value="Zn(2)-C6 fungal-type DNA-binding domain"/>
    <property type="match status" value="1"/>
</dbReference>
<gene>
    <name evidence="8" type="ORF">SAPIO_CDS10911</name>
</gene>
<evidence type="ECO:0000256" key="4">
    <source>
        <dbReference type="ARBA" id="ARBA00023242"/>
    </source>
</evidence>
<feature type="compositionally biased region" description="Polar residues" evidence="6">
    <location>
        <begin position="1"/>
        <end position="18"/>
    </location>
</feature>
<dbReference type="VEuPathDB" id="FungiDB:SAPIO_CDS10911"/>
<dbReference type="PANTHER" id="PTHR47424:SF5">
    <property type="entry name" value="ZN(II)2CYS6 TRANSCRIPTION FACTOR (EUROFUNG)"/>
    <property type="match status" value="1"/>
</dbReference>
<keyword evidence="2" id="KW-0805">Transcription regulation</keyword>
<evidence type="ECO:0000259" key="7">
    <source>
        <dbReference type="PROSITE" id="PS50048"/>
    </source>
</evidence>
<dbReference type="InterPro" id="IPR007219">
    <property type="entry name" value="XnlR_reg_dom"/>
</dbReference>
<organism evidence="8 9">
    <name type="scientific">Pseudallescheria apiosperma</name>
    <name type="common">Scedosporium apiospermum</name>
    <dbReference type="NCBI Taxonomy" id="563466"/>
    <lineage>
        <taxon>Eukaryota</taxon>
        <taxon>Fungi</taxon>
        <taxon>Dikarya</taxon>
        <taxon>Ascomycota</taxon>
        <taxon>Pezizomycotina</taxon>
        <taxon>Sordariomycetes</taxon>
        <taxon>Hypocreomycetidae</taxon>
        <taxon>Microascales</taxon>
        <taxon>Microascaceae</taxon>
        <taxon>Scedosporium</taxon>
    </lineage>
</organism>
<dbReference type="GeneID" id="27720155"/>
<keyword evidence="1" id="KW-0479">Metal-binding</keyword>
<dbReference type="Proteomes" id="UP000028545">
    <property type="component" value="Unassembled WGS sequence"/>
</dbReference>
<dbReference type="GO" id="GO:0000981">
    <property type="term" value="F:DNA-binding transcription factor activity, RNA polymerase II-specific"/>
    <property type="evidence" value="ECO:0007669"/>
    <property type="project" value="InterPro"/>
</dbReference>
<dbReference type="Pfam" id="PF00172">
    <property type="entry name" value="Zn_clus"/>
    <property type="match status" value="1"/>
</dbReference>
<keyword evidence="3" id="KW-0804">Transcription</keyword>
<dbReference type="PANTHER" id="PTHR47424">
    <property type="entry name" value="REGULATORY PROTEIN GAL4"/>
    <property type="match status" value="1"/>
</dbReference>
<dbReference type="Pfam" id="PF04082">
    <property type="entry name" value="Fungal_trans"/>
    <property type="match status" value="1"/>
</dbReference>
<feature type="region of interest" description="Disordered" evidence="6">
    <location>
        <begin position="1"/>
        <end position="116"/>
    </location>
</feature>
<dbReference type="AlphaFoldDB" id="A0A084FUU7"/>
<keyword evidence="5" id="KW-0175">Coiled coil</keyword>
<dbReference type="GO" id="GO:0000978">
    <property type="term" value="F:RNA polymerase II cis-regulatory region sequence-specific DNA binding"/>
    <property type="evidence" value="ECO:0007669"/>
    <property type="project" value="TreeGrafter"/>
</dbReference>
<accession>A0A084FUU7</accession>
<feature type="domain" description="Zn(2)-C6 fungal-type" evidence="7">
    <location>
        <begin position="124"/>
        <end position="153"/>
    </location>
</feature>
<feature type="compositionally biased region" description="Low complexity" evidence="6">
    <location>
        <begin position="25"/>
        <end position="38"/>
    </location>
</feature>
<evidence type="ECO:0000313" key="9">
    <source>
        <dbReference type="Proteomes" id="UP000028545"/>
    </source>
</evidence>
<keyword evidence="4" id="KW-0539">Nucleus</keyword>
<dbReference type="GO" id="GO:0005634">
    <property type="term" value="C:nucleus"/>
    <property type="evidence" value="ECO:0007669"/>
    <property type="project" value="TreeGrafter"/>
</dbReference>
<feature type="coiled-coil region" evidence="5">
    <location>
        <begin position="168"/>
        <end position="195"/>
    </location>
</feature>
<dbReference type="OrthoDB" id="3971593at2759"/>
<name>A0A084FUU7_PSEDA</name>
<feature type="compositionally biased region" description="Low complexity" evidence="6">
    <location>
        <begin position="723"/>
        <end position="735"/>
    </location>
</feature>
<dbReference type="SMART" id="SM00906">
    <property type="entry name" value="Fungal_trans"/>
    <property type="match status" value="1"/>
</dbReference>
<dbReference type="CDD" id="cd00067">
    <property type="entry name" value="GAL4"/>
    <property type="match status" value="1"/>
</dbReference>
<dbReference type="OMA" id="DEIGIMY"/>
<dbReference type="SMART" id="SM00066">
    <property type="entry name" value="GAL4"/>
    <property type="match status" value="1"/>
</dbReference>
<dbReference type="EMBL" id="JOWA01000176">
    <property type="protein sequence ID" value="KEZ38859.1"/>
    <property type="molecule type" value="Genomic_DNA"/>
</dbReference>
<comment type="caution">
    <text evidence="8">The sequence shown here is derived from an EMBL/GenBank/DDBJ whole genome shotgun (WGS) entry which is preliminary data.</text>
</comment>
<dbReference type="InterPro" id="IPR036864">
    <property type="entry name" value="Zn2-C6_fun-type_DNA-bd_sf"/>
</dbReference>
<dbReference type="PROSITE" id="PS50048">
    <property type="entry name" value="ZN2_CY6_FUNGAL_2"/>
    <property type="match status" value="1"/>
</dbReference>
<feature type="region of interest" description="Disordered" evidence="6">
    <location>
        <begin position="270"/>
        <end position="304"/>
    </location>
</feature>
<dbReference type="GO" id="GO:0008270">
    <property type="term" value="F:zinc ion binding"/>
    <property type="evidence" value="ECO:0007669"/>
    <property type="project" value="InterPro"/>
</dbReference>
<evidence type="ECO:0000256" key="1">
    <source>
        <dbReference type="ARBA" id="ARBA00022723"/>
    </source>
</evidence>
<evidence type="ECO:0000256" key="6">
    <source>
        <dbReference type="SAM" id="MobiDB-lite"/>
    </source>
</evidence>
<feature type="region of interest" description="Disordered" evidence="6">
    <location>
        <begin position="710"/>
        <end position="782"/>
    </location>
</feature>
<dbReference type="InterPro" id="IPR051127">
    <property type="entry name" value="Fungal_SecMet_Regulators"/>
</dbReference>
<dbReference type="GO" id="GO:0006351">
    <property type="term" value="P:DNA-templated transcription"/>
    <property type="evidence" value="ECO:0007669"/>
    <property type="project" value="InterPro"/>
</dbReference>
<dbReference type="KEGG" id="sapo:SAPIO_CDS10911"/>